<evidence type="ECO:0000313" key="7">
    <source>
        <dbReference type="EMBL" id="KAK6918511.1"/>
    </source>
</evidence>
<dbReference type="SMART" id="SM01398">
    <property type="entry name" value="Cornichon"/>
    <property type="match status" value="1"/>
</dbReference>
<evidence type="ECO:0000256" key="1">
    <source>
        <dbReference type="ARBA" id="ARBA00004141"/>
    </source>
</evidence>
<reference evidence="7 8" key="1">
    <citation type="submission" date="2023-12" db="EMBL/GenBank/DDBJ databases">
        <title>A high-quality genome assembly for Dillenia turbinata (Dilleniales).</title>
        <authorList>
            <person name="Chanderbali A."/>
        </authorList>
    </citation>
    <scope>NUCLEOTIDE SEQUENCE [LARGE SCALE GENOMIC DNA]</scope>
    <source>
        <strain evidence="7">LSX21</strain>
        <tissue evidence="7">Leaf</tissue>
    </source>
</reference>
<dbReference type="EMBL" id="JBAMMX010000022">
    <property type="protein sequence ID" value="KAK6918511.1"/>
    <property type="molecule type" value="Genomic_DNA"/>
</dbReference>
<protein>
    <submittedName>
        <fullName evidence="7">Cornichon</fullName>
    </submittedName>
</protein>
<feature type="transmembrane region" description="Helical" evidence="6">
    <location>
        <begin position="108"/>
        <end position="136"/>
    </location>
</feature>
<name>A0AAN8YZ50_9MAGN</name>
<evidence type="ECO:0000256" key="5">
    <source>
        <dbReference type="ARBA" id="ARBA00023136"/>
    </source>
</evidence>
<dbReference type="GO" id="GO:0016192">
    <property type="term" value="P:vesicle-mediated transport"/>
    <property type="evidence" value="ECO:0007669"/>
    <property type="project" value="InterPro"/>
</dbReference>
<evidence type="ECO:0000256" key="6">
    <source>
        <dbReference type="SAM" id="Phobius"/>
    </source>
</evidence>
<dbReference type="PANTHER" id="PTHR12290">
    <property type="entry name" value="CORNICHON-RELATED"/>
    <property type="match status" value="1"/>
</dbReference>
<comment type="similarity">
    <text evidence="2">Belongs to the cornichon family.</text>
</comment>
<gene>
    <name evidence="7" type="ORF">RJ641_016933</name>
</gene>
<dbReference type="AlphaFoldDB" id="A0AAN8YZ50"/>
<keyword evidence="8" id="KW-1185">Reference proteome</keyword>
<keyword evidence="3 6" id="KW-0812">Transmembrane</keyword>
<organism evidence="7 8">
    <name type="scientific">Dillenia turbinata</name>
    <dbReference type="NCBI Taxonomy" id="194707"/>
    <lineage>
        <taxon>Eukaryota</taxon>
        <taxon>Viridiplantae</taxon>
        <taxon>Streptophyta</taxon>
        <taxon>Embryophyta</taxon>
        <taxon>Tracheophyta</taxon>
        <taxon>Spermatophyta</taxon>
        <taxon>Magnoliopsida</taxon>
        <taxon>eudicotyledons</taxon>
        <taxon>Gunneridae</taxon>
        <taxon>Pentapetalae</taxon>
        <taxon>Dilleniales</taxon>
        <taxon>Dilleniaceae</taxon>
        <taxon>Dillenia</taxon>
    </lineage>
</organism>
<feature type="transmembrane region" description="Helical" evidence="6">
    <location>
        <begin position="59"/>
        <end position="81"/>
    </location>
</feature>
<dbReference type="Proteomes" id="UP001370490">
    <property type="component" value="Unassembled WGS sequence"/>
</dbReference>
<proteinExistence type="inferred from homology"/>
<keyword evidence="5 6" id="KW-0472">Membrane</keyword>
<accession>A0AAN8YZ50</accession>
<evidence type="ECO:0000256" key="4">
    <source>
        <dbReference type="ARBA" id="ARBA00022989"/>
    </source>
</evidence>
<dbReference type="Pfam" id="PF03311">
    <property type="entry name" value="Cornichon"/>
    <property type="match status" value="1"/>
</dbReference>
<dbReference type="GO" id="GO:0016020">
    <property type="term" value="C:membrane"/>
    <property type="evidence" value="ECO:0007669"/>
    <property type="project" value="UniProtKB-SubCell"/>
</dbReference>
<keyword evidence="4 6" id="KW-1133">Transmembrane helix</keyword>
<sequence length="194" mass="23200">MEILPAYKFIPKYLRTAGFLGTQEQRIYITQPPVRREQQKKRTKGREPERRMEESMMNLLAWLLSFVLLVIVLGIVVFQYMCLMDLEFDYINAYDLAYRINQVVLPEFVAQAMLCSLHLIAGHWLLFLMSLPYLYYNVKLYTKRKHLIDVTEAFNQLNCKLKQKQCKIYYLIFLILVSIFWMIYNVTDEVTIKT</sequence>
<evidence type="ECO:0000313" key="8">
    <source>
        <dbReference type="Proteomes" id="UP001370490"/>
    </source>
</evidence>
<dbReference type="InterPro" id="IPR003377">
    <property type="entry name" value="Cornichon"/>
</dbReference>
<feature type="transmembrane region" description="Helical" evidence="6">
    <location>
        <begin position="168"/>
        <end position="184"/>
    </location>
</feature>
<comment type="subcellular location">
    <subcellularLocation>
        <location evidence="1">Membrane</location>
        <topology evidence="1">Multi-pass membrane protein</topology>
    </subcellularLocation>
</comment>
<comment type="caution">
    <text evidence="7">The sequence shown here is derived from an EMBL/GenBank/DDBJ whole genome shotgun (WGS) entry which is preliminary data.</text>
</comment>
<evidence type="ECO:0000256" key="2">
    <source>
        <dbReference type="ARBA" id="ARBA00010095"/>
    </source>
</evidence>
<evidence type="ECO:0000256" key="3">
    <source>
        <dbReference type="ARBA" id="ARBA00022692"/>
    </source>
</evidence>